<dbReference type="PANTHER" id="PTHR43685:SF2">
    <property type="entry name" value="GLYCOSYLTRANSFERASE 2-LIKE DOMAIN-CONTAINING PROTEIN"/>
    <property type="match status" value="1"/>
</dbReference>
<dbReference type="InterPro" id="IPR050834">
    <property type="entry name" value="Glycosyltransf_2"/>
</dbReference>
<sequence length="299" mass="34617">MVSVIIPTHNRFKLLFRAIESVINQTYNDIEIIVVSDGSTDDTDVFMQRYLDNSRVKYISYSPARGGNYARNRGIEAAEGEYIAFLDDDDEWLPIKVERQVAMMEENHEIGLVYTGINCIYVNEGISYIFKPTSKGDLSKKILFQNCIGSTSSVMLRRSLCRACRFDENLQAWQDFDLWINVLQACKAGVVTEPMVNYYNYRNQTQISSSTARYIQATDYINNKYSDLLGKLSSREYKQKRFCDIMLLGNKAMRNNSPQEARGFFLKAFRLSYSISPMAYWVLSFFGYKNMLRLKSKFS</sequence>
<keyword evidence="3" id="KW-0808">Transferase</keyword>
<evidence type="ECO:0000259" key="2">
    <source>
        <dbReference type="Pfam" id="PF00535"/>
    </source>
</evidence>
<comment type="caution">
    <text evidence="3">The sequence shown here is derived from an EMBL/GenBank/DDBJ whole genome shotgun (WGS) entry which is preliminary data.</text>
</comment>
<gene>
    <name evidence="3" type="ORF">DWW14_19150</name>
</gene>
<feature type="domain" description="Glycosyltransferase 2-like" evidence="2">
    <location>
        <begin position="3"/>
        <end position="151"/>
    </location>
</feature>
<evidence type="ECO:0000313" key="3">
    <source>
        <dbReference type="EMBL" id="RGV38114.1"/>
    </source>
</evidence>
<name>A0A412X8J3_BACUN</name>
<dbReference type="CDD" id="cd00761">
    <property type="entry name" value="Glyco_tranf_GTA_type"/>
    <property type="match status" value="1"/>
</dbReference>
<keyword evidence="1" id="KW-0812">Transmembrane</keyword>
<dbReference type="EMBL" id="QRZC01000032">
    <property type="protein sequence ID" value="RGV38114.1"/>
    <property type="molecule type" value="Genomic_DNA"/>
</dbReference>
<dbReference type="Gene3D" id="3.90.550.10">
    <property type="entry name" value="Spore Coat Polysaccharide Biosynthesis Protein SpsA, Chain A"/>
    <property type="match status" value="1"/>
</dbReference>
<dbReference type="Proteomes" id="UP000285343">
    <property type="component" value="Unassembled WGS sequence"/>
</dbReference>
<dbReference type="RefSeq" id="WP_117867042.1">
    <property type="nucleotide sequence ID" value="NZ_QRZC01000032.1"/>
</dbReference>
<dbReference type="GO" id="GO:0016740">
    <property type="term" value="F:transferase activity"/>
    <property type="evidence" value="ECO:0007669"/>
    <property type="project" value="UniProtKB-KW"/>
</dbReference>
<dbReference type="InterPro" id="IPR001173">
    <property type="entry name" value="Glyco_trans_2-like"/>
</dbReference>
<protein>
    <submittedName>
        <fullName evidence="3">Glycosyltransferase family 2 protein</fullName>
    </submittedName>
</protein>
<organism evidence="3 4">
    <name type="scientific">Bacteroides uniformis</name>
    <dbReference type="NCBI Taxonomy" id="820"/>
    <lineage>
        <taxon>Bacteria</taxon>
        <taxon>Pseudomonadati</taxon>
        <taxon>Bacteroidota</taxon>
        <taxon>Bacteroidia</taxon>
        <taxon>Bacteroidales</taxon>
        <taxon>Bacteroidaceae</taxon>
        <taxon>Bacteroides</taxon>
    </lineage>
</organism>
<dbReference type="AlphaFoldDB" id="A0A412X8J3"/>
<dbReference type="Pfam" id="PF00535">
    <property type="entry name" value="Glycos_transf_2"/>
    <property type="match status" value="1"/>
</dbReference>
<dbReference type="InterPro" id="IPR029044">
    <property type="entry name" value="Nucleotide-diphossugar_trans"/>
</dbReference>
<evidence type="ECO:0000256" key="1">
    <source>
        <dbReference type="SAM" id="Phobius"/>
    </source>
</evidence>
<feature type="transmembrane region" description="Helical" evidence="1">
    <location>
        <begin position="271"/>
        <end position="288"/>
    </location>
</feature>
<reference evidence="3 4" key="1">
    <citation type="submission" date="2018-08" db="EMBL/GenBank/DDBJ databases">
        <title>A genome reference for cultivated species of the human gut microbiota.</title>
        <authorList>
            <person name="Zou Y."/>
            <person name="Xue W."/>
            <person name="Luo G."/>
        </authorList>
    </citation>
    <scope>NUCLEOTIDE SEQUENCE [LARGE SCALE GENOMIC DNA]</scope>
    <source>
        <strain evidence="3 4">AF14-42</strain>
    </source>
</reference>
<keyword evidence="1" id="KW-0472">Membrane</keyword>
<dbReference type="PANTHER" id="PTHR43685">
    <property type="entry name" value="GLYCOSYLTRANSFERASE"/>
    <property type="match status" value="1"/>
</dbReference>
<evidence type="ECO:0000313" key="4">
    <source>
        <dbReference type="Proteomes" id="UP000285343"/>
    </source>
</evidence>
<accession>A0A412X8J3</accession>
<keyword evidence="1" id="KW-1133">Transmembrane helix</keyword>
<dbReference type="SUPFAM" id="SSF53448">
    <property type="entry name" value="Nucleotide-diphospho-sugar transferases"/>
    <property type="match status" value="1"/>
</dbReference>
<proteinExistence type="predicted"/>